<dbReference type="Gene3D" id="2.60.120.290">
    <property type="entry name" value="Spermadhesin, CUB domain"/>
    <property type="match status" value="3"/>
</dbReference>
<sequence>MKLRWIFFAFFFVYRRSTAFGQAVDLKQNKGAPTAVPVIPGTPEGQLSLVDRLETMEKAFRAIVSALSNQSNDLFAPIKEILVQDPSVRSFLSSTSFLPNATTTPVSGTDKYVTIESSKQATKEILQQGKNMVDTLKGVVKCSLAHLVDINSIDDLNSSLNGSSLTALFTSKESVEINWPMPSAECLKFSTGVWIRVYQSGDQHKWPAETLLTVPQRCMKKSSKTLYSIVLSPPSISVTGKKDPCHFHLTKSLTQCRSYVVQVIPNYQSLRGKTLRTKIVIPPKISEDPSMKSLLTAVANGDLLKLNWKDNSGCEPQMTSLNLKIFQDGFVDSLRQNVSTIKIPRSCLRQHANDDNLFTMVLPANQQTCPIDWKPLDKCRKYRLEMSSQYTDTWNGPSTSLEILVKGHEVANNSLDSNEIWRCPRKHFYCEYYNGCRPSDHSYVCDEQNHCKNGRDEQYCDPVCKEGFKCGRQCIPNELVCNGEFDCLDGSDEDYTCSYDNMCQQFTNSSGNFSSLIIPKPAYEIRSDRMSDIVRKTAVLISVEPNHQIWLTFEKCVIFENKHFVKIYDGPYSTSPLLLSRSGSLSPFSVRSSSNELYVEFPSYYDVTYGITAVYSSINATSEPFILGCGGYIKGEGLISAPNYSANPDITDCFWFLETKKSEDTIVLSNSDFLSYQRMKSISTTARTNDSDEYDSWQDTSTSSHRSTVPPPANSLSIIIYDGWSTKGLVLYDGEAKDQRRAVAYSISNKMMVHFTSPEIRIQTPFSWTVSRISTPQCNHTFDGSNGIIKSPNYPLVYSHLSDCRWNIDVKPGLKIRLLFAFFETQDQADFLYVYDGSTVYSKLLFEKSGSVTTPFEITSTSNQVLLRFITDANTALPGFLVVYSTV</sequence>
<keyword evidence="7" id="KW-1185">Reference proteome</keyword>
<evidence type="ECO:0000256" key="3">
    <source>
        <dbReference type="SAM" id="MobiDB-lite"/>
    </source>
</evidence>
<feature type="disulfide bond" evidence="2">
    <location>
        <begin position="445"/>
        <end position="460"/>
    </location>
</feature>
<accession>A0ABQ9ZEQ6</accession>
<dbReference type="InterPro" id="IPR000859">
    <property type="entry name" value="CUB_dom"/>
</dbReference>
<dbReference type="PRINTS" id="PR00261">
    <property type="entry name" value="LDLRECEPTOR"/>
</dbReference>
<evidence type="ECO:0000313" key="7">
    <source>
        <dbReference type="Proteomes" id="UP001234178"/>
    </source>
</evidence>
<dbReference type="SMART" id="SM00192">
    <property type="entry name" value="LDLa"/>
    <property type="match status" value="2"/>
</dbReference>
<dbReference type="Pfam" id="PF00431">
    <property type="entry name" value="CUB"/>
    <property type="match status" value="2"/>
</dbReference>
<dbReference type="PROSITE" id="PS01209">
    <property type="entry name" value="LDLRA_1"/>
    <property type="match status" value="1"/>
</dbReference>
<dbReference type="SMART" id="SM00042">
    <property type="entry name" value="CUB"/>
    <property type="match status" value="2"/>
</dbReference>
<dbReference type="PROSITE" id="PS01180">
    <property type="entry name" value="CUB"/>
    <property type="match status" value="2"/>
</dbReference>
<evidence type="ECO:0000259" key="5">
    <source>
        <dbReference type="PROSITE" id="PS01180"/>
    </source>
</evidence>
<keyword evidence="1 2" id="KW-1015">Disulfide bond</keyword>
<keyword evidence="4" id="KW-0732">Signal</keyword>
<feature type="domain" description="CUB" evidence="5">
    <location>
        <begin position="481"/>
        <end position="618"/>
    </location>
</feature>
<dbReference type="SUPFAM" id="SSF49854">
    <property type="entry name" value="Spermadhesin, CUB domain"/>
    <property type="match status" value="3"/>
</dbReference>
<proteinExistence type="predicted"/>
<dbReference type="Proteomes" id="UP001234178">
    <property type="component" value="Unassembled WGS sequence"/>
</dbReference>
<dbReference type="CDD" id="cd00112">
    <property type="entry name" value="LDLa"/>
    <property type="match status" value="1"/>
</dbReference>
<protein>
    <recommendedName>
        <fullName evidence="5">CUB domain-containing protein</fullName>
    </recommendedName>
</protein>
<evidence type="ECO:0000256" key="1">
    <source>
        <dbReference type="ARBA" id="ARBA00023157"/>
    </source>
</evidence>
<dbReference type="InterPro" id="IPR002172">
    <property type="entry name" value="LDrepeatLR_classA_rpt"/>
</dbReference>
<feature type="domain" description="CUB" evidence="5">
    <location>
        <begin position="778"/>
        <end position="887"/>
    </location>
</feature>
<evidence type="ECO:0000256" key="4">
    <source>
        <dbReference type="SAM" id="SignalP"/>
    </source>
</evidence>
<dbReference type="Pfam" id="PF00057">
    <property type="entry name" value="Ldl_recept_a"/>
    <property type="match status" value="1"/>
</dbReference>
<feature type="chain" id="PRO_5045593447" description="CUB domain-containing protein" evidence="4">
    <location>
        <begin position="22"/>
        <end position="887"/>
    </location>
</feature>
<evidence type="ECO:0000313" key="6">
    <source>
        <dbReference type="EMBL" id="KAK4011020.1"/>
    </source>
</evidence>
<reference evidence="6 7" key="1">
    <citation type="journal article" date="2023" name="Nucleic Acids Res.">
        <title>The hologenome of Daphnia magna reveals possible DNA methylation and microbiome-mediated evolution of the host genome.</title>
        <authorList>
            <person name="Chaturvedi A."/>
            <person name="Li X."/>
            <person name="Dhandapani V."/>
            <person name="Marshall H."/>
            <person name="Kissane S."/>
            <person name="Cuenca-Cambronero M."/>
            <person name="Asole G."/>
            <person name="Calvet F."/>
            <person name="Ruiz-Romero M."/>
            <person name="Marangio P."/>
            <person name="Guigo R."/>
            <person name="Rago D."/>
            <person name="Mirbahai L."/>
            <person name="Eastwood N."/>
            <person name="Colbourne J.K."/>
            <person name="Zhou J."/>
            <person name="Mallon E."/>
            <person name="Orsini L."/>
        </authorList>
    </citation>
    <scope>NUCLEOTIDE SEQUENCE [LARGE SCALE GENOMIC DNA]</scope>
    <source>
        <strain evidence="6">LRV0_1</strain>
    </source>
</reference>
<organism evidence="6 7">
    <name type="scientific">Daphnia magna</name>
    <dbReference type="NCBI Taxonomy" id="35525"/>
    <lineage>
        <taxon>Eukaryota</taxon>
        <taxon>Metazoa</taxon>
        <taxon>Ecdysozoa</taxon>
        <taxon>Arthropoda</taxon>
        <taxon>Crustacea</taxon>
        <taxon>Branchiopoda</taxon>
        <taxon>Diplostraca</taxon>
        <taxon>Cladocera</taxon>
        <taxon>Anomopoda</taxon>
        <taxon>Daphniidae</taxon>
        <taxon>Daphnia</taxon>
    </lineage>
</organism>
<dbReference type="PROSITE" id="PS50068">
    <property type="entry name" value="LDLRA_2"/>
    <property type="match status" value="2"/>
</dbReference>
<dbReference type="PANTHER" id="PTHR46908">
    <property type="entry name" value="CUBILIN-LIKE PROTEIN"/>
    <property type="match status" value="1"/>
</dbReference>
<dbReference type="CDD" id="cd00041">
    <property type="entry name" value="CUB"/>
    <property type="match status" value="1"/>
</dbReference>
<gene>
    <name evidence="6" type="ORF">OUZ56_020140</name>
</gene>
<dbReference type="InterPro" id="IPR052129">
    <property type="entry name" value="Spermadhesin-Link_domain"/>
</dbReference>
<dbReference type="Gene3D" id="4.10.400.10">
    <property type="entry name" value="Low-density Lipoprotein Receptor"/>
    <property type="match status" value="2"/>
</dbReference>
<comment type="caution">
    <text evidence="2">Lacks conserved residue(s) required for the propagation of feature annotation.</text>
</comment>
<dbReference type="InterPro" id="IPR035914">
    <property type="entry name" value="Sperma_CUB_dom_sf"/>
</dbReference>
<name>A0ABQ9ZEQ6_9CRUS</name>
<evidence type="ECO:0000256" key="2">
    <source>
        <dbReference type="PROSITE-ProRule" id="PRU00124"/>
    </source>
</evidence>
<dbReference type="PANTHER" id="PTHR46908:SF4">
    <property type="entry name" value="TUMOR NECROSIS FACTOR-INDUCIBLE GENE 6 PROTEIN"/>
    <property type="match status" value="1"/>
</dbReference>
<feature type="signal peptide" evidence="4">
    <location>
        <begin position="1"/>
        <end position="21"/>
    </location>
</feature>
<feature type="region of interest" description="Disordered" evidence="3">
    <location>
        <begin position="685"/>
        <end position="711"/>
    </location>
</feature>
<dbReference type="InterPro" id="IPR023415">
    <property type="entry name" value="LDLR_class-A_CS"/>
</dbReference>
<dbReference type="InterPro" id="IPR036055">
    <property type="entry name" value="LDL_receptor-like_sf"/>
</dbReference>
<dbReference type="EMBL" id="JAOYFB010000003">
    <property type="protein sequence ID" value="KAK4011020.1"/>
    <property type="molecule type" value="Genomic_DNA"/>
</dbReference>
<feature type="compositionally biased region" description="Polar residues" evidence="3">
    <location>
        <begin position="697"/>
        <end position="707"/>
    </location>
</feature>
<comment type="caution">
    <text evidence="6">The sequence shown here is derived from an EMBL/GenBank/DDBJ whole genome shotgun (WGS) entry which is preliminary data.</text>
</comment>
<dbReference type="SUPFAM" id="SSF57424">
    <property type="entry name" value="LDL receptor-like module"/>
    <property type="match status" value="1"/>
</dbReference>